<proteinExistence type="inferred from homology"/>
<dbReference type="SUPFAM" id="SSF53067">
    <property type="entry name" value="Actin-like ATPase domain"/>
    <property type="match status" value="1"/>
</dbReference>
<dbReference type="PANTHER" id="PTHR18964:SF149">
    <property type="entry name" value="BIFUNCTIONAL UDP-N-ACETYLGLUCOSAMINE 2-EPIMERASE_N-ACETYLMANNOSAMINE KINASE"/>
    <property type="match status" value="1"/>
</dbReference>
<accession>A0ABT9D896</accession>
<comment type="caution">
    <text evidence="2">The sequence shown here is derived from an EMBL/GenBank/DDBJ whole genome shotgun (WGS) entry which is preliminary data.</text>
</comment>
<dbReference type="Pfam" id="PF00480">
    <property type="entry name" value="ROK"/>
    <property type="match status" value="1"/>
</dbReference>
<organism evidence="2 3">
    <name type="scientific">Actinotalea lenta</name>
    <dbReference type="NCBI Taxonomy" id="3064654"/>
    <lineage>
        <taxon>Bacteria</taxon>
        <taxon>Bacillati</taxon>
        <taxon>Actinomycetota</taxon>
        <taxon>Actinomycetes</taxon>
        <taxon>Micrococcales</taxon>
        <taxon>Cellulomonadaceae</taxon>
        <taxon>Actinotalea</taxon>
    </lineage>
</organism>
<dbReference type="EMBL" id="JAUQYP010000001">
    <property type="protein sequence ID" value="MDO8107105.1"/>
    <property type="molecule type" value="Genomic_DNA"/>
</dbReference>
<evidence type="ECO:0000313" key="3">
    <source>
        <dbReference type="Proteomes" id="UP001232536"/>
    </source>
</evidence>
<evidence type="ECO:0000256" key="1">
    <source>
        <dbReference type="ARBA" id="ARBA00006479"/>
    </source>
</evidence>
<dbReference type="RefSeq" id="WP_304600740.1">
    <property type="nucleotide sequence ID" value="NZ_JAUQYO010000001.1"/>
</dbReference>
<dbReference type="PANTHER" id="PTHR18964">
    <property type="entry name" value="ROK (REPRESSOR, ORF, KINASE) FAMILY"/>
    <property type="match status" value="1"/>
</dbReference>
<dbReference type="Gene3D" id="3.30.420.40">
    <property type="match status" value="2"/>
</dbReference>
<name>A0ABT9D896_9CELL</name>
<dbReference type="InterPro" id="IPR043129">
    <property type="entry name" value="ATPase_NBD"/>
</dbReference>
<comment type="similarity">
    <text evidence="1">Belongs to the ROK (NagC/XylR) family.</text>
</comment>
<sequence length="322" mass="32283">MRVGVDVGGTKVLGVLIDEAAGGAPVVLGRIRLDSLPGAAGVTGQVVAAVQGLCSSAGVPVHQLSGVGVGIPGVVDPDRGTVSHAVNLGLVETIDLGGILAAELGVPVRLENDLNAAAVGAAALLGLARRDLVLLALGTGMAAGLLLDGRLRRGAGGAAGEIGHVTYRADGPLCACGQRGCLESFASGRALEAAWLGRPADAAERREGPAPAKVVAAAQDGEPWAVAVHETFVDAVATAVRVLVLTCDPEHVVLGGGVAGLGEALLGPVREALVRQTEDSPFLRSLRIPERLALVPPGSEPAAVGAALAVPHPEHQEVLWRS</sequence>
<reference evidence="2 3" key="1">
    <citation type="submission" date="2023-07" db="EMBL/GenBank/DDBJ databases">
        <title>Description of novel actinomycetes strains, isolated from tidal flat sediment.</title>
        <authorList>
            <person name="Lu C."/>
        </authorList>
    </citation>
    <scope>NUCLEOTIDE SEQUENCE [LARGE SCALE GENOMIC DNA]</scope>
    <source>
        <strain evidence="2 3">SYSU T00b441</strain>
    </source>
</reference>
<dbReference type="Proteomes" id="UP001232536">
    <property type="component" value="Unassembled WGS sequence"/>
</dbReference>
<evidence type="ECO:0000313" key="2">
    <source>
        <dbReference type="EMBL" id="MDO8107105.1"/>
    </source>
</evidence>
<keyword evidence="3" id="KW-1185">Reference proteome</keyword>
<gene>
    <name evidence="2" type="ORF">Q6348_07825</name>
</gene>
<protein>
    <submittedName>
        <fullName evidence="2">ROK family protein</fullName>
    </submittedName>
</protein>
<dbReference type="InterPro" id="IPR000600">
    <property type="entry name" value="ROK"/>
</dbReference>